<accession>A0AA38I389</accession>
<feature type="transmembrane region" description="Helical" evidence="1">
    <location>
        <begin position="40"/>
        <end position="62"/>
    </location>
</feature>
<keyword evidence="1" id="KW-1133">Transmembrane helix</keyword>
<comment type="caution">
    <text evidence="2">The sequence shown here is derived from an EMBL/GenBank/DDBJ whole genome shotgun (WGS) entry which is preliminary data.</text>
</comment>
<organism evidence="2 3">
    <name type="scientific">Zophobas morio</name>
    <dbReference type="NCBI Taxonomy" id="2755281"/>
    <lineage>
        <taxon>Eukaryota</taxon>
        <taxon>Metazoa</taxon>
        <taxon>Ecdysozoa</taxon>
        <taxon>Arthropoda</taxon>
        <taxon>Hexapoda</taxon>
        <taxon>Insecta</taxon>
        <taxon>Pterygota</taxon>
        <taxon>Neoptera</taxon>
        <taxon>Endopterygota</taxon>
        <taxon>Coleoptera</taxon>
        <taxon>Polyphaga</taxon>
        <taxon>Cucujiformia</taxon>
        <taxon>Tenebrionidae</taxon>
        <taxon>Zophobas</taxon>
    </lineage>
</organism>
<proteinExistence type="predicted"/>
<dbReference type="Proteomes" id="UP001168821">
    <property type="component" value="Unassembled WGS sequence"/>
</dbReference>
<name>A0AA38I389_9CUCU</name>
<dbReference type="AlphaFoldDB" id="A0AA38I389"/>
<sequence>MPPATKKALCAQYTSSGLENNERSEMAGYATNRTAARSEFLIYFGLTWGGFLCFLASAVVLSPTVRIWSVRRWQFPVKTAFIQMTPQVHPILFVHESPTQHFRGQSQFRRLSTNYRK</sequence>
<keyword evidence="1" id="KW-0812">Transmembrane</keyword>
<keyword evidence="1" id="KW-0472">Membrane</keyword>
<evidence type="ECO:0000256" key="1">
    <source>
        <dbReference type="SAM" id="Phobius"/>
    </source>
</evidence>
<reference evidence="2" key="1">
    <citation type="journal article" date="2023" name="G3 (Bethesda)">
        <title>Whole genome assemblies of Zophobas morio and Tenebrio molitor.</title>
        <authorList>
            <person name="Kaur S."/>
            <person name="Stinson S.A."/>
            <person name="diCenzo G.C."/>
        </authorList>
    </citation>
    <scope>NUCLEOTIDE SEQUENCE</scope>
    <source>
        <strain evidence="2">QUZm001</strain>
    </source>
</reference>
<gene>
    <name evidence="2" type="ORF">Zmor_019260</name>
</gene>
<evidence type="ECO:0000313" key="2">
    <source>
        <dbReference type="EMBL" id="KAJ3647381.1"/>
    </source>
</evidence>
<dbReference type="EMBL" id="JALNTZ010000006">
    <property type="protein sequence ID" value="KAJ3647381.1"/>
    <property type="molecule type" value="Genomic_DNA"/>
</dbReference>
<evidence type="ECO:0000313" key="3">
    <source>
        <dbReference type="Proteomes" id="UP001168821"/>
    </source>
</evidence>
<keyword evidence="3" id="KW-1185">Reference proteome</keyword>
<protein>
    <submittedName>
        <fullName evidence="2">Uncharacterized protein</fullName>
    </submittedName>
</protein>